<dbReference type="RefSeq" id="XP_060538133.1">
    <property type="nucleotide sequence ID" value="XM_060682150.1"/>
</dbReference>
<feature type="domain" description="CCHC-type" evidence="15">
    <location>
        <begin position="550"/>
        <end position="564"/>
    </location>
</feature>
<dbReference type="RefSeq" id="XP_034275849.1">
    <property type="nucleotide sequence ID" value="XM_034419958.1"/>
</dbReference>
<dbReference type="SUPFAM" id="SSF57756">
    <property type="entry name" value="Retrovirus zinc finger-like domains"/>
    <property type="match status" value="1"/>
</dbReference>
<evidence type="ECO:0000313" key="21">
    <source>
        <dbReference type="RefSeq" id="XP_060538132.1"/>
    </source>
</evidence>
<dbReference type="Pfam" id="PF00271">
    <property type="entry name" value="Helicase_C"/>
    <property type="match status" value="1"/>
</dbReference>
<dbReference type="Pfam" id="PF00098">
    <property type="entry name" value="zf-CCHC"/>
    <property type="match status" value="1"/>
</dbReference>
<dbReference type="CDD" id="cd22289">
    <property type="entry name" value="RecQL4_SLD2_NTD"/>
    <property type="match status" value="1"/>
</dbReference>
<dbReference type="RefSeq" id="XP_060538132.1">
    <property type="nucleotide sequence ID" value="XM_060682149.1"/>
</dbReference>
<dbReference type="GO" id="GO:0003677">
    <property type="term" value="F:DNA binding"/>
    <property type="evidence" value="ECO:0007669"/>
    <property type="project" value="UniProtKB-KW"/>
</dbReference>
<dbReference type="OrthoDB" id="18781at2759"/>
<dbReference type="Pfam" id="PF11719">
    <property type="entry name" value="Drc1-Sld2"/>
    <property type="match status" value="1"/>
</dbReference>
<dbReference type="Gene3D" id="4.10.60.10">
    <property type="entry name" value="Zinc finger, CCHC-type"/>
    <property type="match status" value="1"/>
</dbReference>
<dbReference type="InterPro" id="IPR027417">
    <property type="entry name" value="P-loop_NTPase"/>
</dbReference>
<comment type="similarity">
    <text evidence="2">Belongs to the helicase family. RecQ subfamily.</text>
</comment>
<dbReference type="GO" id="GO:0009378">
    <property type="term" value="F:four-way junction helicase activity"/>
    <property type="evidence" value="ECO:0007669"/>
    <property type="project" value="TreeGrafter"/>
</dbReference>
<dbReference type="Pfam" id="PF00270">
    <property type="entry name" value="DEAD"/>
    <property type="match status" value="1"/>
</dbReference>
<dbReference type="GO" id="GO:0005524">
    <property type="term" value="F:ATP binding"/>
    <property type="evidence" value="ECO:0007669"/>
    <property type="project" value="UniProtKB-KW"/>
</dbReference>
<feature type="region of interest" description="Disordered" evidence="14">
    <location>
        <begin position="933"/>
        <end position="955"/>
    </location>
</feature>
<comment type="subcellular location">
    <subcellularLocation>
        <location evidence="1">Nucleus</location>
    </subcellularLocation>
</comment>
<keyword evidence="9" id="KW-0539">Nucleus</keyword>
<dbReference type="Gene3D" id="1.10.10.1460">
    <property type="match status" value="1"/>
</dbReference>
<dbReference type="SUPFAM" id="SSF52540">
    <property type="entry name" value="P-loop containing nucleoside triphosphate hydrolases"/>
    <property type="match status" value="1"/>
</dbReference>
<dbReference type="SMART" id="SM00343">
    <property type="entry name" value="ZnF_C2HC"/>
    <property type="match status" value="1"/>
</dbReference>
<keyword evidence="5 19" id="KW-0347">Helicase</keyword>
<dbReference type="RefSeq" id="XP_060538131.1">
    <property type="nucleotide sequence ID" value="XM_060682148.1"/>
</dbReference>
<feature type="region of interest" description="Disordered" evidence="14">
    <location>
        <begin position="283"/>
        <end position="414"/>
    </location>
</feature>
<feature type="compositionally biased region" description="Polar residues" evidence="14">
    <location>
        <begin position="308"/>
        <end position="318"/>
    </location>
</feature>
<evidence type="ECO:0000256" key="2">
    <source>
        <dbReference type="ARBA" id="ARBA00005446"/>
    </source>
</evidence>
<feature type="domain" description="Helicase C-terminal" evidence="17">
    <location>
        <begin position="882"/>
        <end position="1089"/>
    </location>
</feature>
<evidence type="ECO:0000256" key="6">
    <source>
        <dbReference type="ARBA" id="ARBA00022840"/>
    </source>
</evidence>
<keyword evidence="7" id="KW-0238">DNA-binding</keyword>
<dbReference type="InterPro" id="IPR011545">
    <property type="entry name" value="DEAD/DEAH_box_helicase_dom"/>
</dbReference>
<dbReference type="GO" id="GO:0005737">
    <property type="term" value="C:cytoplasm"/>
    <property type="evidence" value="ECO:0007669"/>
    <property type="project" value="TreeGrafter"/>
</dbReference>
<protein>
    <recommendedName>
        <fullName evidence="11">DNA 3'-5' helicase</fullName>
        <ecNumber evidence="11">5.6.2.4</ecNumber>
    </recommendedName>
</protein>
<dbReference type="Gene3D" id="3.40.50.300">
    <property type="entry name" value="P-loop containing nucleotide triphosphate hydrolases"/>
    <property type="match status" value="2"/>
</dbReference>
<evidence type="ECO:0000256" key="12">
    <source>
        <dbReference type="ARBA" id="ARBA00049360"/>
    </source>
</evidence>
<dbReference type="FunFam" id="3.40.50.300:FF:001084">
    <property type="entry name" value="RecQ like helicase 4"/>
    <property type="match status" value="1"/>
</dbReference>
<dbReference type="OMA" id="HAGMCSQ"/>
<dbReference type="CDD" id="cd18018">
    <property type="entry name" value="DEXHc_RecQ4-like"/>
    <property type="match status" value="1"/>
</dbReference>
<dbReference type="GO" id="GO:0005634">
    <property type="term" value="C:nucleus"/>
    <property type="evidence" value="ECO:0007669"/>
    <property type="project" value="UniProtKB-SubCell"/>
</dbReference>
<dbReference type="PROSITE" id="PS51194">
    <property type="entry name" value="HELICASE_CTER"/>
    <property type="match status" value="1"/>
</dbReference>
<dbReference type="GeneID" id="117666922"/>
<comment type="catalytic activity">
    <reaction evidence="10">
        <text>Couples ATP hydrolysis with the unwinding of duplex DNA by translocating in the 3'-5' direction.</text>
        <dbReference type="EC" id="5.6.2.4"/>
    </reaction>
</comment>
<evidence type="ECO:0000313" key="20">
    <source>
        <dbReference type="RefSeq" id="XP_060538131.1"/>
    </source>
</evidence>
<keyword evidence="13" id="KW-0479">Metal-binding</keyword>
<evidence type="ECO:0000313" key="18">
    <source>
        <dbReference type="Proteomes" id="UP001652622"/>
    </source>
</evidence>
<evidence type="ECO:0000256" key="10">
    <source>
        <dbReference type="ARBA" id="ARBA00034617"/>
    </source>
</evidence>
<name>A0A6P9C067_PANGU</name>
<evidence type="ECO:0000256" key="5">
    <source>
        <dbReference type="ARBA" id="ARBA00022806"/>
    </source>
</evidence>
<dbReference type="PANTHER" id="PTHR13710:SF108">
    <property type="entry name" value="ATP-DEPENDENT DNA HELICASE Q4"/>
    <property type="match status" value="1"/>
</dbReference>
<dbReference type="Proteomes" id="UP001652622">
    <property type="component" value="Unplaced"/>
</dbReference>
<dbReference type="GO" id="GO:0006260">
    <property type="term" value="P:DNA replication"/>
    <property type="evidence" value="ECO:0007669"/>
    <property type="project" value="InterPro"/>
</dbReference>
<dbReference type="InterPro" id="IPR021110">
    <property type="entry name" value="DNA_rep_checkpnt_protein"/>
</dbReference>
<keyword evidence="13" id="KW-0863">Zinc-finger</keyword>
<feature type="compositionally biased region" description="Basic and acidic residues" evidence="14">
    <location>
        <begin position="348"/>
        <end position="361"/>
    </location>
</feature>
<dbReference type="GO" id="GO:0043138">
    <property type="term" value="F:3'-5' DNA helicase activity"/>
    <property type="evidence" value="ECO:0007669"/>
    <property type="project" value="UniProtKB-EC"/>
</dbReference>
<keyword evidence="4" id="KW-0378">Hydrolase</keyword>
<accession>A0A6P9C067</accession>
<proteinExistence type="inferred from homology"/>
<dbReference type="PROSITE" id="PS50158">
    <property type="entry name" value="ZF_CCHC"/>
    <property type="match status" value="1"/>
</dbReference>
<evidence type="ECO:0000256" key="3">
    <source>
        <dbReference type="ARBA" id="ARBA00022741"/>
    </source>
</evidence>
<dbReference type="FunFam" id="3.40.50.300:FF:000772">
    <property type="entry name" value="ATP-dependent DNA helicase Q4"/>
    <property type="match status" value="1"/>
</dbReference>
<dbReference type="GO" id="GO:0000723">
    <property type="term" value="P:telomere maintenance"/>
    <property type="evidence" value="ECO:0007669"/>
    <property type="project" value="TreeGrafter"/>
</dbReference>
<evidence type="ECO:0000256" key="9">
    <source>
        <dbReference type="ARBA" id="ARBA00023242"/>
    </source>
</evidence>
<keyword evidence="8" id="KW-0413">Isomerase</keyword>
<feature type="compositionally biased region" description="Basic residues" evidence="14">
    <location>
        <begin position="945"/>
        <end position="955"/>
    </location>
</feature>
<keyword evidence="6" id="KW-0067">ATP-binding</keyword>
<feature type="compositionally biased region" description="Basic residues" evidence="14">
    <location>
        <begin position="385"/>
        <end position="395"/>
    </location>
</feature>
<gene>
    <name evidence="19 20 21 22" type="primary">RECQL4</name>
</gene>
<keyword evidence="3" id="KW-0547">Nucleotide-binding</keyword>
<evidence type="ECO:0000313" key="19">
    <source>
        <dbReference type="RefSeq" id="XP_034275849.1"/>
    </source>
</evidence>
<dbReference type="CTD" id="9401"/>
<dbReference type="GO" id="GO:0016787">
    <property type="term" value="F:hydrolase activity"/>
    <property type="evidence" value="ECO:0007669"/>
    <property type="project" value="UniProtKB-KW"/>
</dbReference>
<evidence type="ECO:0000256" key="13">
    <source>
        <dbReference type="PROSITE-ProRule" id="PRU00047"/>
    </source>
</evidence>
<evidence type="ECO:0000256" key="4">
    <source>
        <dbReference type="ARBA" id="ARBA00022801"/>
    </source>
</evidence>
<dbReference type="GO" id="GO:0000724">
    <property type="term" value="P:double-strand break repair via homologous recombination"/>
    <property type="evidence" value="ECO:0007669"/>
    <property type="project" value="TreeGrafter"/>
</dbReference>
<reference evidence="19" key="1">
    <citation type="submission" date="2025-04" db="UniProtKB">
        <authorList>
            <consortium name="RefSeq"/>
        </authorList>
    </citation>
    <scope>IDENTIFICATION</scope>
    <source>
        <tissue evidence="19 20">Blood</tissue>
    </source>
</reference>
<sequence>MDSLDKIKVLLKKWETSFFQEQQRKPSKADVLDAPEKIKKLYRQYKALKESKGHHDLPESVMTCQQENQELVAPEKATDFGSWGSHLNRGQKIPKLTQQNPEALQASAQHFGMKLKCNLGAKIKECPVTLRRSLTPKRKPVQLAQKDGAQIEKVKPFPSPEVPSLKTNPNDLPGSNAKELTALLPSSFPDLAGTQLRFPGPKPRLPSSDRFQCQKQTITKRLSSLDAGWLDRCQGTKLETREEQNQHCSLNPANGAGPCQGLPESISFQTQALFFKPGKRKLEKGCQSPQENCQQDMLERQPVVQSPEGLSTRSTWDNPDSDKERISVAFSETSAEIPANEQMQNLETGRKDGSWKTEERLLQGASPRLSGALCDGQSGQLPPTKKGKMPSKKRRLDPAADDEVAPDISKHGVCRKRQRTKELVEDSNVKKLHPVSQKPGKDEYDFDQDTAKVQEEEKEMVPLLSENILGDLVEENCPKKSGKPSMPSCRLPSKKCGNFVRLNMKTKSHVKSYVLKGKHLRKQVWKQKWQKKGHQFGGGGRLVDRSSDTCFKCGGRGHWSSQCKGEDRLSATDAQLEDKSCADEEEVPLLTLEEVAQMTNTTYTKISTKSENSQETLEQSAQEQSYLQIGRPVPETFSPPAPIEPFYKLGPDKKVRDTPPEVFQALAELGYTSFRPGQETAVMRILSGLSTLVVLSTGMGKSLCYQLPAYLYSKRRPCIALVISPLVSLMDDQVSGLPQRLKAVCVHSGMSKTQREAAMERVKAGKVQVLLLSPEALVGGGLSSSSCLPPADQLPPVAFACIDEVHCLSEWSHNFRPCYLRLCKVLRERLGVRCLLGLTATATVSTAQDVAHHLGIPEGEGLAVRSVAVPPNLCLSVSTDRDKDQALVNLLQGERFGSLDSIIVYCTRREETARIAAFIRTCLQGVKLRNAPCEGEPEGEDQLPGKRKKAKAKKSTRRPLKWMADAYHAGLSAYERRRVQNNFMSGQLRVVVATVAFGMGLDKSDVRGVVHYNMPKNFESYVQEIGRAGRDGQPAQCHLFLNPEGEDLHELRRHIYADMVDFFTIKRLVQTVFPRCKCQELHQKQQELNKGCEVEDAEMLTALEGSSEKPLDPEQSRICYKHERAIPIQPTVEALDLREEGIETLLCYLELHPCHWVELLHPTFSSCRVSCYKGPQQLRTVSRRCPPLAVCLAQQRLKGVRATQASSVEFDVIALADSMGWEVLPVKRALRQLQWSSPWQNGSQGSRKSEILVEFRELSFHLRSYGDLSDDELDGVCDFLHQRVTGREKAGLRQLQVCFQAFQSVAFSTYASCCDHADQERSSQLKSQLVAYFEKQPVLDETSVGADCGADHLQDVQFQQWEQQIQADIRHFLSIRQDEKFSGRAVARIFHGIGSPCYPAQIYGRDRRFWRKYLHFDFHKIMRLATEEIIRWK</sequence>
<dbReference type="InterPro" id="IPR001878">
    <property type="entry name" value="Znf_CCHC"/>
</dbReference>
<dbReference type="InterPro" id="IPR014001">
    <property type="entry name" value="Helicase_ATP-bd"/>
</dbReference>
<evidence type="ECO:0000259" key="15">
    <source>
        <dbReference type="PROSITE" id="PS50158"/>
    </source>
</evidence>
<dbReference type="PROSITE" id="PS51192">
    <property type="entry name" value="HELICASE_ATP_BIND_1"/>
    <property type="match status" value="1"/>
</dbReference>
<evidence type="ECO:0000259" key="17">
    <source>
        <dbReference type="PROSITE" id="PS51194"/>
    </source>
</evidence>
<organism evidence="18 19">
    <name type="scientific">Pantherophis guttatus</name>
    <name type="common">Corn snake</name>
    <name type="synonym">Elaphe guttata</name>
    <dbReference type="NCBI Taxonomy" id="94885"/>
    <lineage>
        <taxon>Eukaryota</taxon>
        <taxon>Metazoa</taxon>
        <taxon>Chordata</taxon>
        <taxon>Craniata</taxon>
        <taxon>Vertebrata</taxon>
        <taxon>Euteleostomi</taxon>
        <taxon>Lepidosauria</taxon>
        <taxon>Squamata</taxon>
        <taxon>Bifurcata</taxon>
        <taxon>Unidentata</taxon>
        <taxon>Episquamata</taxon>
        <taxon>Toxicofera</taxon>
        <taxon>Serpentes</taxon>
        <taxon>Colubroidea</taxon>
        <taxon>Colubridae</taxon>
        <taxon>Colubrinae</taxon>
        <taxon>Pantherophis</taxon>
    </lineage>
</organism>
<dbReference type="EC" id="5.6.2.4" evidence="11"/>
<keyword evidence="13" id="KW-0862">Zinc</keyword>
<evidence type="ECO:0000256" key="14">
    <source>
        <dbReference type="SAM" id="MobiDB-lite"/>
    </source>
</evidence>
<feature type="domain" description="Helicase ATP-binding" evidence="16">
    <location>
        <begin position="682"/>
        <end position="860"/>
    </location>
</feature>
<dbReference type="GO" id="GO:0005694">
    <property type="term" value="C:chromosome"/>
    <property type="evidence" value="ECO:0007669"/>
    <property type="project" value="TreeGrafter"/>
</dbReference>
<evidence type="ECO:0000256" key="7">
    <source>
        <dbReference type="ARBA" id="ARBA00023125"/>
    </source>
</evidence>
<evidence type="ECO:0000256" key="11">
    <source>
        <dbReference type="ARBA" id="ARBA00034808"/>
    </source>
</evidence>
<dbReference type="SMART" id="SM00490">
    <property type="entry name" value="HELICc"/>
    <property type="match status" value="1"/>
</dbReference>
<evidence type="ECO:0000256" key="8">
    <source>
        <dbReference type="ARBA" id="ARBA00023235"/>
    </source>
</evidence>
<dbReference type="InterPro" id="IPR036875">
    <property type="entry name" value="Znf_CCHC_sf"/>
</dbReference>
<dbReference type="InterPro" id="IPR001650">
    <property type="entry name" value="Helicase_C-like"/>
</dbReference>
<evidence type="ECO:0000313" key="22">
    <source>
        <dbReference type="RefSeq" id="XP_060538133.1"/>
    </source>
</evidence>
<comment type="catalytic activity">
    <reaction evidence="12">
        <text>ATP + H2O = ADP + phosphate + H(+)</text>
        <dbReference type="Rhea" id="RHEA:13065"/>
        <dbReference type="ChEBI" id="CHEBI:15377"/>
        <dbReference type="ChEBI" id="CHEBI:15378"/>
        <dbReference type="ChEBI" id="CHEBI:30616"/>
        <dbReference type="ChEBI" id="CHEBI:43474"/>
        <dbReference type="ChEBI" id="CHEBI:456216"/>
    </reaction>
</comment>
<evidence type="ECO:0000256" key="1">
    <source>
        <dbReference type="ARBA" id="ARBA00004123"/>
    </source>
</evidence>
<dbReference type="SMART" id="SM00487">
    <property type="entry name" value="DEXDc"/>
    <property type="match status" value="1"/>
</dbReference>
<dbReference type="GO" id="GO:0008270">
    <property type="term" value="F:zinc ion binding"/>
    <property type="evidence" value="ECO:0007669"/>
    <property type="project" value="UniProtKB-KW"/>
</dbReference>
<evidence type="ECO:0000259" key="16">
    <source>
        <dbReference type="PROSITE" id="PS51192"/>
    </source>
</evidence>
<dbReference type="PANTHER" id="PTHR13710">
    <property type="entry name" value="DNA HELICASE RECQ FAMILY MEMBER"/>
    <property type="match status" value="1"/>
</dbReference>
<keyword evidence="18" id="KW-1185">Reference proteome</keyword>